<dbReference type="InterPro" id="IPR011989">
    <property type="entry name" value="ARM-like"/>
</dbReference>
<dbReference type="GeneID" id="93648105"/>
<dbReference type="OrthoDB" id="10263554at2759"/>
<dbReference type="Pfam" id="PF11698">
    <property type="entry name" value="V-ATPase_H_C"/>
    <property type="match status" value="1"/>
</dbReference>
<dbReference type="InterPro" id="IPR011987">
    <property type="entry name" value="ATPase_V1-cplx_hsu_C"/>
</dbReference>
<dbReference type="RefSeq" id="XP_067544647.1">
    <property type="nucleotide sequence ID" value="XM_067689173.1"/>
</dbReference>
<evidence type="ECO:0000313" key="6">
    <source>
        <dbReference type="EMBL" id="OAG30172.1"/>
    </source>
</evidence>
<dbReference type="InterPro" id="IPR038497">
    <property type="entry name" value="ATPase_V1-cplx_hsu_C_sf"/>
</dbReference>
<dbReference type="GO" id="GO:0046961">
    <property type="term" value="F:proton-transporting ATPase activity, rotational mechanism"/>
    <property type="evidence" value="ECO:0007669"/>
    <property type="project" value="InterPro"/>
</dbReference>
<dbReference type="AlphaFoldDB" id="A0A177EGC4"/>
<feature type="domain" description="ATPase V1 complex subunit H C-terminal" evidence="5">
    <location>
        <begin position="248"/>
        <end position="358"/>
    </location>
</feature>
<dbReference type="InterPro" id="IPR004908">
    <property type="entry name" value="ATPase_V1-cplx_hsu"/>
</dbReference>
<proteinExistence type="inferred from homology"/>
<reference evidence="6 7" key="1">
    <citation type="submission" date="2016-02" db="EMBL/GenBank/DDBJ databases">
        <title>Discovery of a natural microsporidian pathogen with a broad tissue tropism in Caenorhabditis elegans.</title>
        <authorList>
            <person name="Luallen R.J."/>
            <person name="Reinke A.W."/>
            <person name="Tong L."/>
            <person name="Botts M.R."/>
            <person name="Felix M.-A."/>
            <person name="Troemel E.R."/>
        </authorList>
    </citation>
    <scope>NUCLEOTIDE SEQUENCE [LARGE SCALE GENOMIC DNA]</scope>
    <source>
        <strain evidence="6 7">JUm2807</strain>
    </source>
</reference>
<dbReference type="EMBL" id="LTDL01000037">
    <property type="protein sequence ID" value="OAG30172.1"/>
    <property type="molecule type" value="Genomic_DNA"/>
</dbReference>
<keyword evidence="3" id="KW-0375">Hydrogen ion transport</keyword>
<dbReference type="STRING" id="1805483.A0A177EGC4"/>
<comment type="caution">
    <text evidence="6">The sequence shown here is derived from an EMBL/GenBank/DDBJ whole genome shotgun (WGS) entry which is preliminary data.</text>
</comment>
<organism evidence="6 7">
    <name type="scientific">Nematocida displodere</name>
    <dbReference type="NCBI Taxonomy" id="1805483"/>
    <lineage>
        <taxon>Eukaryota</taxon>
        <taxon>Fungi</taxon>
        <taxon>Fungi incertae sedis</taxon>
        <taxon>Microsporidia</taxon>
        <taxon>Nematocida</taxon>
    </lineage>
</organism>
<gene>
    <name evidence="6" type="ORF">NEDG_01755</name>
</gene>
<comment type="similarity">
    <text evidence="1">Belongs to the V-ATPase H subunit family.</text>
</comment>
<evidence type="ECO:0000256" key="2">
    <source>
        <dbReference type="ARBA" id="ARBA00022448"/>
    </source>
</evidence>
<dbReference type="InterPro" id="IPR016024">
    <property type="entry name" value="ARM-type_fold"/>
</dbReference>
<evidence type="ECO:0000256" key="1">
    <source>
        <dbReference type="ARBA" id="ARBA00008613"/>
    </source>
</evidence>
<keyword evidence="7" id="KW-1185">Reference proteome</keyword>
<accession>A0A177EGC4</accession>
<keyword evidence="4" id="KW-0406">Ion transport</keyword>
<dbReference type="Gene3D" id="1.25.10.10">
    <property type="entry name" value="Leucine-rich Repeat Variant"/>
    <property type="match status" value="1"/>
</dbReference>
<dbReference type="VEuPathDB" id="MicrosporidiaDB:NEDG_01755"/>
<protein>
    <submittedName>
        <fullName evidence="6">V-type H+-transporting ATPase subunit H</fullName>
    </submittedName>
</protein>
<dbReference type="GO" id="GO:0000221">
    <property type="term" value="C:vacuolar proton-transporting V-type ATPase, V1 domain"/>
    <property type="evidence" value="ECO:0007669"/>
    <property type="project" value="InterPro"/>
</dbReference>
<evidence type="ECO:0000256" key="3">
    <source>
        <dbReference type="ARBA" id="ARBA00022781"/>
    </source>
</evidence>
<dbReference type="Proteomes" id="UP000185944">
    <property type="component" value="Unassembled WGS sequence"/>
</dbReference>
<evidence type="ECO:0000256" key="4">
    <source>
        <dbReference type="ARBA" id="ARBA00023065"/>
    </source>
</evidence>
<dbReference type="Gene3D" id="1.25.40.150">
    <property type="entry name" value="V-type ATPase, subunit H, C-terminal domain"/>
    <property type="match status" value="1"/>
</dbReference>
<dbReference type="SUPFAM" id="SSF48371">
    <property type="entry name" value="ARM repeat"/>
    <property type="match status" value="1"/>
</dbReference>
<dbReference type="Pfam" id="PF03224">
    <property type="entry name" value="V-ATPase_H_N"/>
    <property type="match status" value="1"/>
</dbReference>
<keyword evidence="2" id="KW-0813">Transport</keyword>
<name>A0A177EGC4_9MICR</name>
<evidence type="ECO:0000259" key="5">
    <source>
        <dbReference type="Pfam" id="PF11698"/>
    </source>
</evidence>
<dbReference type="PANTHER" id="PTHR10698:SF0">
    <property type="entry name" value="V-TYPE PROTON ATPASE SUBUNIT H"/>
    <property type="match status" value="1"/>
</dbReference>
<sequence length="362" mass="42465">MTVSFYVKELKESVSNDKIRSTLLELGDLPVSTLDCSDLEEALLNLSKHPDLLISLKALQILTRIYRHRHTASREYYAILTKTIEEHPSGKKTEQVLIFLQRLSSLEYKKHRLDIELFKEDPIREEIVAQEELMLAIFNVCHQKQCKYQALLLLWILSFSQKAMAMLESLPMFMLTFVSKDCKEKELRTSLSIIKNFLMHATKHSFSLFQKIEEVLSLVSSKGNKDDPEEQEDLKFCRERYALLSRRVSTFEAYLEELRSGHLQPAPYHFSEEFWRSNLDNIAHSRSEMVRLLKRYLKSKDSDNIWLASNDIYRMVEVYPESIAIIRQMDVHQALFDVLSSKHSEDVRFHAMEALSVCYTRE</sequence>
<evidence type="ECO:0000313" key="7">
    <source>
        <dbReference type="Proteomes" id="UP000185944"/>
    </source>
</evidence>
<dbReference type="PANTHER" id="PTHR10698">
    <property type="entry name" value="V-TYPE PROTON ATPASE SUBUNIT H"/>
    <property type="match status" value="1"/>
</dbReference>